<accession>E4ZGB8</accession>
<feature type="compositionally biased region" description="Polar residues" evidence="1">
    <location>
        <begin position="169"/>
        <end position="179"/>
    </location>
</feature>
<keyword evidence="2" id="KW-1133">Transmembrane helix</keyword>
<dbReference type="VEuPathDB" id="FungiDB:LEMA_P064640.1"/>
<feature type="compositionally biased region" description="Basic and acidic residues" evidence="1">
    <location>
        <begin position="181"/>
        <end position="194"/>
    </location>
</feature>
<dbReference type="HOGENOM" id="CLU_512947_0_0_1"/>
<evidence type="ECO:0000256" key="2">
    <source>
        <dbReference type="SAM" id="Phobius"/>
    </source>
</evidence>
<evidence type="ECO:0000313" key="4">
    <source>
        <dbReference type="EMBL" id="CBX90338.1"/>
    </source>
</evidence>
<dbReference type="InParanoid" id="E4ZGB8"/>
<dbReference type="OrthoDB" id="3799818at2759"/>
<protein>
    <recommendedName>
        <fullName evidence="3">Probable double zinc ribbon domain-containing protein</fullName>
    </recommendedName>
</protein>
<sequence length="531" mass="58091">MSMAPSSRAFVMRSISPSSAELKGKSDSHSRLPGRPKVTFTCLVNKLRRLLCCLYFVAYLALFSLLLSFFLFPHPSSLEPFVTVLLILTPCTMDKRLRKKVSKYFTRFLRDRSAERPKTAPAAPAGGRERSPDRPPNRIVVNLPEVPYRSNLPNMPGPSRETATDSLGGETSTSSNPFSGETHDKSGAEPRGKEMASTPVASELLAEENMGLGGQTRAADNTVTLGLRYSVDLTAANKPRETGKARLLKPITVAANSYQHAIASSTQSCEIGSVTRSDGTSLQPIGKWGCCKCKRSYDIYYFTDGEHPVSILNCECTHRSCGKCSLEGQMKVFQPMCEPEVVQLTEDDAKQIRFGVFCDGCGVSWRAVEVVGDTEKKTIRQQISGLPKHIIKHANPMRKPRQEASMADLSLAGPSEGPMTLSSSLNLRELSNEMEAEGHGKQADLATVRFTGITCLCGLVTDSTCLCFQVVDPPKDVFVAQFEELMAAPRKVAGFGTTPEDQARGHQTPTLTLRERIQHPNPLRSCPAIDE</sequence>
<dbReference type="eggNOG" id="ENOG502RQR9">
    <property type="taxonomic scope" value="Eukaryota"/>
</dbReference>
<gene>
    <name evidence="4" type="ORF">LEMA_P064640.1</name>
</gene>
<keyword evidence="5" id="KW-1185">Reference proteome</keyword>
<feature type="domain" description="Probable double zinc ribbon" evidence="3">
    <location>
        <begin position="286"/>
        <end position="373"/>
    </location>
</feature>
<organism evidence="4 5">
    <name type="scientific">Leptosphaeria maculans (strain JN3 / isolate v23.1.3 / race Av1-4-5-6-7-8)</name>
    <name type="common">Blackleg fungus</name>
    <name type="synonym">Phoma lingam</name>
    <dbReference type="NCBI Taxonomy" id="985895"/>
    <lineage>
        <taxon>Eukaryota</taxon>
        <taxon>Fungi</taxon>
        <taxon>Dikarya</taxon>
        <taxon>Ascomycota</taxon>
        <taxon>Pezizomycotina</taxon>
        <taxon>Dothideomycetes</taxon>
        <taxon>Pleosporomycetidae</taxon>
        <taxon>Pleosporales</taxon>
        <taxon>Pleosporineae</taxon>
        <taxon>Leptosphaeriaceae</taxon>
        <taxon>Plenodomus</taxon>
        <taxon>Plenodomus lingam/Leptosphaeria maculans species complex</taxon>
    </lineage>
</organism>
<dbReference type="EMBL" id="FP929064">
    <property type="protein sequence ID" value="CBX90338.1"/>
    <property type="molecule type" value="Genomic_DNA"/>
</dbReference>
<feature type="region of interest" description="Disordered" evidence="1">
    <location>
        <begin position="115"/>
        <end position="198"/>
    </location>
</feature>
<feature type="transmembrane region" description="Helical" evidence="2">
    <location>
        <begin position="50"/>
        <end position="72"/>
    </location>
</feature>
<evidence type="ECO:0000313" key="5">
    <source>
        <dbReference type="Proteomes" id="UP000002668"/>
    </source>
</evidence>
<dbReference type="InterPro" id="IPR058253">
    <property type="entry name" value="Zn_ribbon_double"/>
</dbReference>
<feature type="compositionally biased region" description="Basic and acidic residues" evidence="1">
    <location>
        <begin position="127"/>
        <end position="136"/>
    </location>
</feature>
<proteinExistence type="predicted"/>
<evidence type="ECO:0000256" key="1">
    <source>
        <dbReference type="SAM" id="MobiDB-lite"/>
    </source>
</evidence>
<keyword evidence="2" id="KW-0472">Membrane</keyword>
<keyword evidence="2" id="KW-0812">Transmembrane</keyword>
<dbReference type="Pfam" id="PF26652">
    <property type="entry name" value="Zn_ribbon_double"/>
    <property type="match status" value="1"/>
</dbReference>
<reference evidence="5" key="1">
    <citation type="journal article" date="2011" name="Nat. Commun.">
        <title>Effector diversification within compartments of the Leptosphaeria maculans genome affected by Repeat-Induced Point mutations.</title>
        <authorList>
            <person name="Rouxel T."/>
            <person name="Grandaubert J."/>
            <person name="Hane J.K."/>
            <person name="Hoede C."/>
            <person name="van de Wouw A.P."/>
            <person name="Couloux A."/>
            <person name="Dominguez V."/>
            <person name="Anthouard V."/>
            <person name="Bally P."/>
            <person name="Bourras S."/>
            <person name="Cozijnsen A.J."/>
            <person name="Ciuffetti L.M."/>
            <person name="Degrave A."/>
            <person name="Dilmaghani A."/>
            <person name="Duret L."/>
            <person name="Fudal I."/>
            <person name="Goodwin S.B."/>
            <person name="Gout L."/>
            <person name="Glaser N."/>
            <person name="Linglin J."/>
            <person name="Kema G.H.J."/>
            <person name="Lapalu N."/>
            <person name="Lawrence C.B."/>
            <person name="May K."/>
            <person name="Meyer M."/>
            <person name="Ollivier B."/>
            <person name="Poulain J."/>
            <person name="Schoch C.L."/>
            <person name="Simon A."/>
            <person name="Spatafora J.W."/>
            <person name="Stachowiak A."/>
            <person name="Turgeon B.G."/>
            <person name="Tyler B.M."/>
            <person name="Vincent D."/>
            <person name="Weissenbach J."/>
            <person name="Amselem J."/>
            <person name="Quesneville H."/>
            <person name="Oliver R.P."/>
            <person name="Wincker P."/>
            <person name="Balesdent M.-H."/>
            <person name="Howlett B.J."/>
        </authorList>
    </citation>
    <scope>NUCLEOTIDE SEQUENCE [LARGE SCALE GENOMIC DNA]</scope>
    <source>
        <strain evidence="5">JN3 / isolate v23.1.3 / race Av1-4-5-6-7-8</strain>
    </source>
</reference>
<dbReference type="Proteomes" id="UP000002668">
    <property type="component" value="Genome"/>
</dbReference>
<evidence type="ECO:0000259" key="3">
    <source>
        <dbReference type="Pfam" id="PF26652"/>
    </source>
</evidence>
<name>E4ZGB8_LEPMJ</name>
<dbReference type="GeneID" id="13292149"/>
<dbReference type="AlphaFoldDB" id="E4ZGB8"/>